<evidence type="ECO:0000256" key="6">
    <source>
        <dbReference type="RuleBase" id="RU365089"/>
    </source>
</evidence>
<name>A0A154M7E4_9PSEU</name>
<evidence type="ECO:0000313" key="8">
    <source>
        <dbReference type="EMBL" id="KZB80548.1"/>
    </source>
</evidence>
<evidence type="ECO:0000256" key="3">
    <source>
        <dbReference type="ARBA" id="ARBA00022578"/>
    </source>
</evidence>
<dbReference type="AlphaFoldDB" id="A0A154M7E4"/>
<evidence type="ECO:0000256" key="7">
    <source>
        <dbReference type="SAM" id="MobiDB-lite"/>
    </source>
</evidence>
<evidence type="ECO:0000256" key="5">
    <source>
        <dbReference type="ARBA" id="ARBA00023172"/>
    </source>
</evidence>
<accession>A0A154M7E4</accession>
<gene>
    <name evidence="8" type="ORF">AVL48_37905</name>
</gene>
<dbReference type="InterPro" id="IPR001207">
    <property type="entry name" value="Transposase_mutator"/>
</dbReference>
<organism evidence="8 9">
    <name type="scientific">Amycolatopsis regifaucium</name>
    <dbReference type="NCBI Taxonomy" id="546365"/>
    <lineage>
        <taxon>Bacteria</taxon>
        <taxon>Bacillati</taxon>
        <taxon>Actinomycetota</taxon>
        <taxon>Actinomycetes</taxon>
        <taxon>Pseudonocardiales</taxon>
        <taxon>Pseudonocardiaceae</taxon>
        <taxon>Amycolatopsis</taxon>
    </lineage>
</organism>
<proteinExistence type="inferred from homology"/>
<sequence length="426" mass="46853">MTENTSRPAGSSSAEVLAGALPPEVLDVLVKEAHASGGSLGVQELLNQMTKAVLERALDTEMTHHLGYEKGDPAGNGSGNSRNGRSTKTVSTTNGPVELAVPRDRNGSFEPAIVPKRARRLGNIDEVILSLYSRGMTTRDIESHLHEVYGVNASRELISNVTEVVADEIALWQTRPLDEVYPILYVDGIRLRIKDKGVVTTKVAHLAVGVDVEGRKHALGLWIADSEAAKFWAKVVTDLRNRGLRDILIACCDGLTGLPDAIRGVFPDTVVQTCVVHVIRNAMRFVSYGDRKKVAAGMRSIYTAPTLEAAEIALKNFDKEFGTQYPAAVQVWQHAWNEFTPFLDYPAELRRVVYTTNLIENINFQLRKLTKNRGHFDSDAAAMKLLYLGLRNITSHRGGPSGTGTWGWKQALNTLVVLFPDRLPIH</sequence>
<comment type="caution">
    <text evidence="8">The sequence shown here is derived from an EMBL/GenBank/DDBJ whole genome shotgun (WGS) entry which is preliminary data.</text>
</comment>
<dbReference type="GO" id="GO:0004803">
    <property type="term" value="F:transposase activity"/>
    <property type="evidence" value="ECO:0007669"/>
    <property type="project" value="UniProtKB-UniRule"/>
</dbReference>
<comment type="function">
    <text evidence="1 6">Required for the transposition of the insertion element.</text>
</comment>
<dbReference type="Pfam" id="PF00872">
    <property type="entry name" value="Transposase_mut"/>
    <property type="match status" value="1"/>
</dbReference>
<protein>
    <recommendedName>
        <fullName evidence="6">Mutator family transposase</fullName>
    </recommendedName>
</protein>
<feature type="region of interest" description="Disordered" evidence="7">
    <location>
        <begin position="66"/>
        <end position="102"/>
    </location>
</feature>
<dbReference type="GO" id="GO:0006313">
    <property type="term" value="P:DNA transposition"/>
    <property type="evidence" value="ECO:0007669"/>
    <property type="project" value="UniProtKB-UniRule"/>
</dbReference>
<evidence type="ECO:0000256" key="2">
    <source>
        <dbReference type="ARBA" id="ARBA00010961"/>
    </source>
</evidence>
<reference evidence="8 9" key="1">
    <citation type="submission" date="2015-12" db="EMBL/GenBank/DDBJ databases">
        <title>Amycolatopsis regifaucium genome sequencing and assembly.</title>
        <authorList>
            <person name="Mayilraj S."/>
        </authorList>
    </citation>
    <scope>NUCLEOTIDE SEQUENCE [LARGE SCALE GENOMIC DNA]</scope>
    <source>
        <strain evidence="8 9">GY080</strain>
    </source>
</reference>
<evidence type="ECO:0000256" key="1">
    <source>
        <dbReference type="ARBA" id="ARBA00002190"/>
    </source>
</evidence>
<dbReference type="GO" id="GO:0003677">
    <property type="term" value="F:DNA binding"/>
    <property type="evidence" value="ECO:0007669"/>
    <property type="project" value="UniProtKB-UniRule"/>
</dbReference>
<dbReference type="NCBIfam" id="NF033543">
    <property type="entry name" value="transpos_IS256"/>
    <property type="match status" value="1"/>
</dbReference>
<evidence type="ECO:0000256" key="4">
    <source>
        <dbReference type="ARBA" id="ARBA00023125"/>
    </source>
</evidence>
<dbReference type="PANTHER" id="PTHR33217">
    <property type="entry name" value="TRANSPOSASE FOR INSERTION SEQUENCE ELEMENT IS1081"/>
    <property type="match status" value="1"/>
</dbReference>
<keyword evidence="4 6" id="KW-0238">DNA-binding</keyword>
<keyword evidence="5 6" id="KW-0233">DNA recombination</keyword>
<keyword evidence="6" id="KW-0814">Transposable element</keyword>
<keyword evidence="3 6" id="KW-0815">Transposition</keyword>
<comment type="similarity">
    <text evidence="2 6">Belongs to the transposase mutator family.</text>
</comment>
<evidence type="ECO:0000313" key="9">
    <source>
        <dbReference type="Proteomes" id="UP000076321"/>
    </source>
</evidence>
<dbReference type="PANTHER" id="PTHR33217:SF8">
    <property type="entry name" value="MUTATOR FAMILY TRANSPOSASE"/>
    <property type="match status" value="1"/>
</dbReference>
<dbReference type="Proteomes" id="UP000076321">
    <property type="component" value="Unassembled WGS sequence"/>
</dbReference>
<dbReference type="PROSITE" id="PS01007">
    <property type="entry name" value="TRANSPOSASE_MUTATOR"/>
    <property type="match status" value="1"/>
</dbReference>
<dbReference type="EMBL" id="LQCI01000046">
    <property type="protein sequence ID" value="KZB80548.1"/>
    <property type="molecule type" value="Genomic_DNA"/>
</dbReference>